<reference evidence="5 8" key="2">
    <citation type="submission" date="2020-07" db="EMBL/GenBank/DDBJ databases">
        <title>Sequencing the genomes of 1000 actinobacteria strains.</title>
        <authorList>
            <person name="Klenk H.-P."/>
        </authorList>
    </citation>
    <scope>NUCLEOTIDE SEQUENCE [LARGE SCALE GENOMIC DNA]</scope>
    <source>
        <strain evidence="5 8">DSM 23870</strain>
    </source>
</reference>
<dbReference type="SMART" id="SM00382">
    <property type="entry name" value="AAA"/>
    <property type="match status" value="1"/>
</dbReference>
<dbReference type="OrthoDB" id="5296765at2"/>
<dbReference type="Pfam" id="PF00005">
    <property type="entry name" value="ABC_tran"/>
    <property type="match status" value="1"/>
</dbReference>
<reference evidence="6 7" key="1">
    <citation type="submission" date="2019-01" db="EMBL/GenBank/DDBJ databases">
        <title>Agromyces.</title>
        <authorList>
            <person name="Li J."/>
        </authorList>
    </citation>
    <scope>NUCLEOTIDE SEQUENCE [LARGE SCALE GENOMIC DNA]</scope>
    <source>
        <strain evidence="6 7">DSM 23870</strain>
    </source>
</reference>
<dbReference type="Proteomes" id="UP000292686">
    <property type="component" value="Unassembled WGS sequence"/>
</dbReference>
<keyword evidence="7" id="KW-1185">Reference proteome</keyword>
<name>A0A4Q2MB27_9MICO</name>
<dbReference type="InterPro" id="IPR003593">
    <property type="entry name" value="AAA+_ATPase"/>
</dbReference>
<keyword evidence="3 6" id="KW-0067">ATP-binding</keyword>
<dbReference type="InterPro" id="IPR027417">
    <property type="entry name" value="P-loop_NTPase"/>
</dbReference>
<organism evidence="6 7">
    <name type="scientific">Agromyces atrinae</name>
    <dbReference type="NCBI Taxonomy" id="592376"/>
    <lineage>
        <taxon>Bacteria</taxon>
        <taxon>Bacillati</taxon>
        <taxon>Actinomycetota</taxon>
        <taxon>Actinomycetes</taxon>
        <taxon>Micrococcales</taxon>
        <taxon>Microbacteriaceae</taxon>
        <taxon>Agromyces</taxon>
    </lineage>
</organism>
<dbReference type="FunFam" id="3.40.50.300:FF:000134">
    <property type="entry name" value="Iron-enterobactin ABC transporter ATP-binding protein"/>
    <property type="match status" value="1"/>
</dbReference>
<dbReference type="InterPro" id="IPR017871">
    <property type="entry name" value="ABC_transporter-like_CS"/>
</dbReference>
<keyword evidence="1" id="KW-0813">Transport</keyword>
<dbReference type="GO" id="GO:0005524">
    <property type="term" value="F:ATP binding"/>
    <property type="evidence" value="ECO:0007669"/>
    <property type="project" value="UniProtKB-KW"/>
</dbReference>
<evidence type="ECO:0000256" key="1">
    <source>
        <dbReference type="ARBA" id="ARBA00022448"/>
    </source>
</evidence>
<proteinExistence type="predicted"/>
<evidence type="ECO:0000313" key="6">
    <source>
        <dbReference type="EMBL" id="RXZ87673.1"/>
    </source>
</evidence>
<dbReference type="PROSITE" id="PS50893">
    <property type="entry name" value="ABC_TRANSPORTER_2"/>
    <property type="match status" value="1"/>
</dbReference>
<comment type="caution">
    <text evidence="6">The sequence shown here is derived from an EMBL/GenBank/DDBJ whole genome shotgun (WGS) entry which is preliminary data.</text>
</comment>
<evidence type="ECO:0000259" key="4">
    <source>
        <dbReference type="PROSITE" id="PS50893"/>
    </source>
</evidence>
<evidence type="ECO:0000313" key="7">
    <source>
        <dbReference type="Proteomes" id="UP000292686"/>
    </source>
</evidence>
<dbReference type="GO" id="GO:0016887">
    <property type="term" value="F:ATP hydrolysis activity"/>
    <property type="evidence" value="ECO:0007669"/>
    <property type="project" value="InterPro"/>
</dbReference>
<dbReference type="Gene3D" id="3.40.50.300">
    <property type="entry name" value="P-loop containing nucleotide triphosphate hydrolases"/>
    <property type="match status" value="1"/>
</dbReference>
<gene>
    <name evidence="5" type="ORF">BJ972_002705</name>
    <name evidence="6" type="ORF">ESP50_00240</name>
</gene>
<evidence type="ECO:0000313" key="8">
    <source>
        <dbReference type="Proteomes" id="UP000581087"/>
    </source>
</evidence>
<feature type="domain" description="ABC transporter" evidence="4">
    <location>
        <begin position="2"/>
        <end position="234"/>
    </location>
</feature>
<protein>
    <submittedName>
        <fullName evidence="6">ABC transporter ATP-binding protein</fullName>
    </submittedName>
    <submittedName>
        <fullName evidence="5">Iron complex transport system ATP-binding protein</fullName>
    </submittedName>
</protein>
<sequence length="256" mass="27569">MIRVDDLAVRYGQVLAASDVALTAEDGTTLGLIGPNGSGKSSVLRSVLGAIRRAGGTVLIDGDDADGLHDTERAKRLASVAQEEPSGLPLTAWESVLLGRSVHVSGWSRYRPGDESIAEEALELAGVLHLADRSVDDLSGGERQRVLIARALAQQARHVLLDEPTNHLDVRYQHEILTLVRSLPFTTIVVLHDLNLAARYCDDLVLLEAGRVVARGTPSEVLEPSIIERVYGIGVERTELDGLPQLLFTPLGARRA</sequence>
<dbReference type="InterPro" id="IPR003439">
    <property type="entry name" value="ABC_transporter-like_ATP-bd"/>
</dbReference>
<evidence type="ECO:0000256" key="2">
    <source>
        <dbReference type="ARBA" id="ARBA00022741"/>
    </source>
</evidence>
<dbReference type="CDD" id="cd03214">
    <property type="entry name" value="ABC_Iron-Siderophores_B12_Hemin"/>
    <property type="match status" value="1"/>
</dbReference>
<dbReference type="Proteomes" id="UP000581087">
    <property type="component" value="Unassembled WGS sequence"/>
</dbReference>
<dbReference type="PROSITE" id="PS00211">
    <property type="entry name" value="ABC_TRANSPORTER_1"/>
    <property type="match status" value="1"/>
</dbReference>
<dbReference type="RefSeq" id="WP_129171938.1">
    <property type="nucleotide sequence ID" value="NZ_JACCBI010000001.1"/>
</dbReference>
<dbReference type="EMBL" id="SDPM01000001">
    <property type="protein sequence ID" value="RXZ87673.1"/>
    <property type="molecule type" value="Genomic_DNA"/>
</dbReference>
<accession>A0A4Q2MB27</accession>
<evidence type="ECO:0000313" key="5">
    <source>
        <dbReference type="EMBL" id="NYD68186.1"/>
    </source>
</evidence>
<evidence type="ECO:0000256" key="3">
    <source>
        <dbReference type="ARBA" id="ARBA00022840"/>
    </source>
</evidence>
<dbReference type="SUPFAM" id="SSF52540">
    <property type="entry name" value="P-loop containing nucleoside triphosphate hydrolases"/>
    <property type="match status" value="1"/>
</dbReference>
<keyword evidence="2" id="KW-0547">Nucleotide-binding</keyword>
<dbReference type="PANTHER" id="PTHR42794:SF2">
    <property type="entry name" value="ABC TRANSPORTER ATP-BINDING PROTEIN"/>
    <property type="match status" value="1"/>
</dbReference>
<dbReference type="AlphaFoldDB" id="A0A4Q2MB27"/>
<dbReference type="PANTHER" id="PTHR42794">
    <property type="entry name" value="HEMIN IMPORT ATP-BINDING PROTEIN HMUV"/>
    <property type="match status" value="1"/>
</dbReference>
<dbReference type="EMBL" id="JACCBI010000001">
    <property type="protein sequence ID" value="NYD68186.1"/>
    <property type="molecule type" value="Genomic_DNA"/>
</dbReference>